<keyword evidence="1" id="KW-0547">Nucleotide-binding</keyword>
<dbReference type="UniPathway" id="UPA00344"/>
<dbReference type="PANTHER" id="PTHR33359:SF1">
    <property type="entry name" value="MOLYBDOPTERIN SYNTHASE SULFUR CARRIER SUBUNIT"/>
    <property type="match status" value="1"/>
</dbReference>
<dbReference type="EMBL" id="AZEE01000028">
    <property type="protein sequence ID" value="KRK97792.1"/>
    <property type="molecule type" value="Genomic_DNA"/>
</dbReference>
<dbReference type="InterPro" id="IPR016155">
    <property type="entry name" value="Mopterin_synth/thiamin_S_b"/>
</dbReference>
<dbReference type="PANTHER" id="PTHR33359">
    <property type="entry name" value="MOLYBDOPTERIN SYNTHASE SULFUR CARRIER SUBUNIT"/>
    <property type="match status" value="1"/>
</dbReference>
<dbReference type="GO" id="GO:0006777">
    <property type="term" value="P:Mo-molybdopterin cofactor biosynthetic process"/>
    <property type="evidence" value="ECO:0007669"/>
    <property type="project" value="InterPro"/>
</dbReference>
<reference evidence="4 5" key="1">
    <citation type="journal article" date="2015" name="Genome Announc.">
        <title>Expanding the biotechnology potential of lactobacilli through comparative genomics of 213 strains and associated genera.</title>
        <authorList>
            <person name="Sun Z."/>
            <person name="Harris H.M."/>
            <person name="McCann A."/>
            <person name="Guo C."/>
            <person name="Argimon S."/>
            <person name="Zhang W."/>
            <person name="Yang X."/>
            <person name="Jeffery I.B."/>
            <person name="Cooney J.C."/>
            <person name="Kagawa T.F."/>
            <person name="Liu W."/>
            <person name="Song Y."/>
            <person name="Salvetti E."/>
            <person name="Wrobel A."/>
            <person name="Rasinkangas P."/>
            <person name="Parkhill J."/>
            <person name="Rea M.C."/>
            <person name="O'Sullivan O."/>
            <person name="Ritari J."/>
            <person name="Douillard F.P."/>
            <person name="Paul Ross R."/>
            <person name="Yang R."/>
            <person name="Briner A.E."/>
            <person name="Felis G.E."/>
            <person name="de Vos W.M."/>
            <person name="Barrangou R."/>
            <person name="Klaenhammer T.R."/>
            <person name="Caufield P.W."/>
            <person name="Cui Y."/>
            <person name="Zhang H."/>
            <person name="O'Toole P.W."/>
        </authorList>
    </citation>
    <scope>NUCLEOTIDE SEQUENCE [LARGE SCALE GENOMIC DNA]</scope>
    <source>
        <strain evidence="4 5">DSM 19909</strain>
    </source>
</reference>
<gene>
    <name evidence="4" type="ORF">FD04_GL000762</name>
</gene>
<protein>
    <recommendedName>
        <fullName evidence="3">Molybdopterin synthase sulfur carrier subunit</fullName>
    </recommendedName>
</protein>
<keyword evidence="5" id="KW-1185">Reference proteome</keyword>
<dbReference type="InterPro" id="IPR012675">
    <property type="entry name" value="Beta-grasp_dom_sf"/>
</dbReference>
<dbReference type="InterPro" id="IPR044672">
    <property type="entry name" value="MOCS2A"/>
</dbReference>
<dbReference type="STRING" id="1423776.FD04_GL000762"/>
<evidence type="ECO:0000256" key="3">
    <source>
        <dbReference type="ARBA" id="ARBA00024247"/>
    </source>
</evidence>
<dbReference type="Proteomes" id="UP000051160">
    <property type="component" value="Unassembled WGS sequence"/>
</dbReference>
<dbReference type="AlphaFoldDB" id="A0A0R1LQI9"/>
<dbReference type="SUPFAM" id="SSF54285">
    <property type="entry name" value="MoaD/ThiS"/>
    <property type="match status" value="1"/>
</dbReference>
<comment type="caution">
    <text evidence="4">The sequence shown here is derived from an EMBL/GenBank/DDBJ whole genome shotgun (WGS) entry which is preliminary data.</text>
</comment>
<sequence length="86" mass="9077">MGGLVMQIQVKLFAMLQEALGETVTVEVPATPSAEEIKGAVSQIAPNLKQMIQTSRLAVNQEFTTNAPIQLQSTDEVALIPPVSGG</sequence>
<evidence type="ECO:0000313" key="4">
    <source>
        <dbReference type="EMBL" id="KRK97792.1"/>
    </source>
</evidence>
<evidence type="ECO:0000256" key="2">
    <source>
        <dbReference type="ARBA" id="ARBA00024200"/>
    </source>
</evidence>
<dbReference type="Pfam" id="PF02597">
    <property type="entry name" value="ThiS"/>
    <property type="match status" value="1"/>
</dbReference>
<comment type="similarity">
    <text evidence="2">Belongs to the MoaD family.</text>
</comment>
<name>A0A0R1LQI9_9LACO</name>
<dbReference type="CDD" id="cd00754">
    <property type="entry name" value="Ubl_MoaD"/>
    <property type="match status" value="1"/>
</dbReference>
<organism evidence="4 5">
    <name type="scientific">Secundilactobacillus odoratitofui DSM 19909 = JCM 15043</name>
    <dbReference type="NCBI Taxonomy" id="1423776"/>
    <lineage>
        <taxon>Bacteria</taxon>
        <taxon>Bacillati</taxon>
        <taxon>Bacillota</taxon>
        <taxon>Bacilli</taxon>
        <taxon>Lactobacillales</taxon>
        <taxon>Lactobacillaceae</taxon>
        <taxon>Secundilactobacillus</taxon>
    </lineage>
</organism>
<accession>A0A0R1LQI9</accession>
<dbReference type="PATRIC" id="fig|1423776.4.peg.769"/>
<dbReference type="InterPro" id="IPR003749">
    <property type="entry name" value="ThiS/MoaD-like"/>
</dbReference>
<proteinExistence type="inferred from homology"/>
<dbReference type="GO" id="GO:0000166">
    <property type="term" value="F:nucleotide binding"/>
    <property type="evidence" value="ECO:0007669"/>
    <property type="project" value="UniProtKB-KW"/>
</dbReference>
<dbReference type="Gene3D" id="3.10.20.30">
    <property type="match status" value="1"/>
</dbReference>
<dbReference type="GO" id="GO:1990133">
    <property type="term" value="C:molybdopterin adenylyltransferase complex"/>
    <property type="evidence" value="ECO:0007669"/>
    <property type="project" value="TreeGrafter"/>
</dbReference>
<evidence type="ECO:0000256" key="1">
    <source>
        <dbReference type="ARBA" id="ARBA00022741"/>
    </source>
</evidence>
<evidence type="ECO:0000313" key="5">
    <source>
        <dbReference type="Proteomes" id="UP000051160"/>
    </source>
</evidence>